<organism evidence="2 3">
    <name type="scientific">Polycladomyces abyssicola</name>
    <dbReference type="NCBI Taxonomy" id="1125966"/>
    <lineage>
        <taxon>Bacteria</taxon>
        <taxon>Bacillati</taxon>
        <taxon>Bacillota</taxon>
        <taxon>Bacilli</taxon>
        <taxon>Bacillales</taxon>
        <taxon>Thermoactinomycetaceae</taxon>
        <taxon>Polycladomyces</taxon>
    </lineage>
</organism>
<dbReference type="NCBIfam" id="NF046065">
    <property type="entry name" value="MtxRegRemB"/>
    <property type="match status" value="1"/>
</dbReference>
<dbReference type="Proteomes" id="UP000677436">
    <property type="component" value="Chromosome"/>
</dbReference>
<evidence type="ECO:0008006" key="4">
    <source>
        <dbReference type="Google" id="ProtNLM"/>
    </source>
</evidence>
<proteinExistence type="predicted"/>
<gene>
    <name evidence="2" type="ORF">JIR001_00050</name>
</gene>
<dbReference type="KEGG" id="pabs:JIR001_00050"/>
<keyword evidence="3" id="KW-1185">Reference proteome</keyword>
<dbReference type="Pfam" id="PF04025">
    <property type="entry name" value="RemA-like"/>
    <property type="match status" value="1"/>
</dbReference>
<name>A0A8D5ZLV5_9BACL</name>
<dbReference type="EMBL" id="AP024601">
    <property type="protein sequence ID" value="BCU80222.1"/>
    <property type="molecule type" value="Genomic_DNA"/>
</dbReference>
<sequence>MYIHLGGNKMIRSTEVVAILDAGTRRAPHSLTPFLEAAQASGRMETISHEEVKSYVVTKEAIYPSPISSTTLMKRAQPPRNGSHRSS</sequence>
<accession>A0A8D5ZLV5</accession>
<reference evidence="2" key="1">
    <citation type="journal article" date="2013" name="Int. J. Syst. Evol. Microbiol.">
        <title>Polycladomyces abyssicola gen. nov., sp. nov., a thermophilic filamentous bacterium isolated from hemipelagic sediment.</title>
        <authorList>
            <person name="Tsubouchi T."/>
            <person name="Shimane Y."/>
            <person name="Mori K."/>
            <person name="Usui K."/>
            <person name="Hiraki T."/>
            <person name="Tame A."/>
            <person name="Uematsu K."/>
            <person name="Maruyama T."/>
            <person name="Hatada Y."/>
        </authorList>
    </citation>
    <scope>NUCLEOTIDE SEQUENCE</scope>
    <source>
        <strain evidence="2">JIR-001</strain>
    </source>
</reference>
<dbReference type="InterPro" id="IPR007169">
    <property type="entry name" value="RemA-like"/>
</dbReference>
<protein>
    <recommendedName>
        <fullName evidence="4">DUF370 domain-containing protein</fullName>
    </recommendedName>
</protein>
<dbReference type="RefSeq" id="WP_212773636.1">
    <property type="nucleotide sequence ID" value="NZ_AP024601.1"/>
</dbReference>
<evidence type="ECO:0000256" key="1">
    <source>
        <dbReference type="SAM" id="MobiDB-lite"/>
    </source>
</evidence>
<feature type="region of interest" description="Disordered" evidence="1">
    <location>
        <begin position="68"/>
        <end position="87"/>
    </location>
</feature>
<evidence type="ECO:0000313" key="3">
    <source>
        <dbReference type="Proteomes" id="UP000677436"/>
    </source>
</evidence>
<evidence type="ECO:0000313" key="2">
    <source>
        <dbReference type="EMBL" id="BCU80222.1"/>
    </source>
</evidence>
<dbReference type="AlphaFoldDB" id="A0A8D5ZLV5"/>
<reference evidence="2" key="2">
    <citation type="journal article" date="2021" name="Microbiol. Resour. Announc.">
        <title>Complete Genome Sequence of Polycladomyces abyssicola JIR-001T, Isolated from Hemipelagic Sediment in Deep Seawater.</title>
        <authorList>
            <person name="Tsubouchi T."/>
            <person name="Kaneko Y."/>
        </authorList>
    </citation>
    <scope>NUCLEOTIDE SEQUENCE</scope>
    <source>
        <strain evidence="2">JIR-001</strain>
    </source>
</reference>